<dbReference type="PANTHER" id="PTHR46112">
    <property type="entry name" value="AMINOPEPTIDASE"/>
    <property type="match status" value="1"/>
</dbReference>
<dbReference type="SUPFAM" id="SSF53092">
    <property type="entry name" value="Creatinase/prolidase N-terminal domain"/>
    <property type="match status" value="1"/>
</dbReference>
<dbReference type="Gene3D" id="3.40.350.10">
    <property type="entry name" value="Creatinase/prolidase N-terminal domain"/>
    <property type="match status" value="1"/>
</dbReference>
<dbReference type="InterPro" id="IPR050659">
    <property type="entry name" value="Peptidase_M24B"/>
</dbReference>
<dbReference type="Gene3D" id="3.90.230.10">
    <property type="entry name" value="Creatinase/methionine aminopeptidase superfamily"/>
    <property type="match status" value="1"/>
</dbReference>
<evidence type="ECO:0000259" key="1">
    <source>
        <dbReference type="Pfam" id="PF00557"/>
    </source>
</evidence>
<dbReference type="InterPro" id="IPR000994">
    <property type="entry name" value="Pept_M24"/>
</dbReference>
<dbReference type="PANTHER" id="PTHR46112:SF2">
    <property type="entry name" value="XAA-PRO AMINOPEPTIDASE P-RELATED"/>
    <property type="match status" value="1"/>
</dbReference>
<evidence type="ECO:0000313" key="2">
    <source>
        <dbReference type="EMBL" id="EEA28564.1"/>
    </source>
</evidence>
<accession>B6Q689</accession>
<dbReference type="EMBL" id="DS995899">
    <property type="protein sequence ID" value="EEA28564.1"/>
    <property type="molecule type" value="Genomic_DNA"/>
</dbReference>
<gene>
    <name evidence="2" type="ORF">PMAA_033680</name>
</gene>
<dbReference type="VEuPathDB" id="FungiDB:PMAA_033680"/>
<dbReference type="SUPFAM" id="SSF55920">
    <property type="entry name" value="Creatinase/aminopeptidase"/>
    <property type="match status" value="1"/>
</dbReference>
<dbReference type="InterPro" id="IPR036005">
    <property type="entry name" value="Creatinase/aminopeptidase-like"/>
</dbReference>
<feature type="domain" description="Peptidase M24" evidence="1">
    <location>
        <begin position="283"/>
        <end position="495"/>
    </location>
</feature>
<dbReference type="InterPro" id="IPR029149">
    <property type="entry name" value="Creatin/AminoP/Spt16_N"/>
</dbReference>
<evidence type="ECO:0000313" key="3">
    <source>
        <dbReference type="Proteomes" id="UP000001294"/>
    </source>
</evidence>
<dbReference type="Pfam" id="PF00557">
    <property type="entry name" value="Peptidase_M24"/>
    <property type="match status" value="1"/>
</dbReference>
<dbReference type="AlphaFoldDB" id="B6Q689"/>
<name>B6Q689_TALMQ</name>
<dbReference type="PhylomeDB" id="B6Q689"/>
<proteinExistence type="predicted"/>
<reference evidence="3" key="1">
    <citation type="journal article" date="2015" name="Genome Announc.">
        <title>Genome sequence of the AIDS-associated pathogen Penicillium marneffei (ATCC18224) and its near taxonomic relative Talaromyces stipitatus (ATCC10500).</title>
        <authorList>
            <person name="Nierman W.C."/>
            <person name="Fedorova-Abrams N.D."/>
            <person name="Andrianopoulos A."/>
        </authorList>
    </citation>
    <scope>NUCLEOTIDE SEQUENCE [LARGE SCALE GENOMIC DNA]</scope>
    <source>
        <strain evidence="3">ATCC 18224 / CBS 334.59 / QM 7333</strain>
    </source>
</reference>
<keyword evidence="3" id="KW-1185">Reference proteome</keyword>
<dbReference type="OrthoDB" id="9995434at2759"/>
<protein>
    <submittedName>
        <fullName evidence="2">Xaa-pro dipeptidase, putative</fullName>
    </submittedName>
</protein>
<sequence>MLPPSFNFSFLSTIFPITIPVMSFIRKKGYSYQFDLPLTHAVYHKGSRQLTWAKILTLLGGIALCLVALTKQISLGVGYPFQNEPPNLQKFQECSIRNMLSTGLYFLEGVTAPTVEHFESRRNRLAHALIADGVDAFVLEPGYTFEYYANISQRDWEPWEPEERPFLMVVQPHHGPETGIVTAKTSFLCPAFETERARLLSMPFSEPIDIIPWKEHWNPYETLLKSEIFSTKASDRRPRLMVDEEMRDYIQRGLHENGFEVVGLQNNVERVRQMKSQEEIDILRAVNTGSVEAVRQMRKCLYPGLTETEIQNVLDNTLRAVGLEQFFDIVLFDENASNPHGGTNGSKALSAETFVLIDVGAHLYGYSSDITRTFFPPFLDRPQFKENISPNLKKKLEVWDVVFAAQSRSFEQLHANATAASVDIAARNVIESAGYGHAFTHRVGHGIGIKAHESPYMNKGNYKSILQPGMTFTSEPGIYLVNEFGVRVEDVVLVNGEDEEPTLLTGQRARGPWDP</sequence>
<organism evidence="2 3">
    <name type="scientific">Talaromyces marneffei (strain ATCC 18224 / CBS 334.59 / QM 7333)</name>
    <name type="common">Penicillium marneffei</name>
    <dbReference type="NCBI Taxonomy" id="441960"/>
    <lineage>
        <taxon>Eukaryota</taxon>
        <taxon>Fungi</taxon>
        <taxon>Dikarya</taxon>
        <taxon>Ascomycota</taxon>
        <taxon>Pezizomycotina</taxon>
        <taxon>Eurotiomycetes</taxon>
        <taxon>Eurotiomycetidae</taxon>
        <taxon>Eurotiales</taxon>
        <taxon>Trichocomaceae</taxon>
        <taxon>Talaromyces</taxon>
        <taxon>Talaromyces sect. Talaromyces</taxon>
    </lineage>
</organism>
<dbReference type="STRING" id="441960.B6Q689"/>
<dbReference type="Proteomes" id="UP000001294">
    <property type="component" value="Unassembled WGS sequence"/>
</dbReference>